<dbReference type="Proteomes" id="UP001596203">
    <property type="component" value="Unassembled WGS sequence"/>
</dbReference>
<dbReference type="EMBL" id="JBHSPR010000060">
    <property type="protein sequence ID" value="MFC6022542.1"/>
    <property type="molecule type" value="Genomic_DNA"/>
</dbReference>
<name>A0ABW1KN52_9ACTN</name>
<protein>
    <recommendedName>
        <fullName evidence="4">Aspartate carbamoyltransferase</fullName>
    </recommendedName>
</protein>
<reference evidence="3" key="1">
    <citation type="journal article" date="2019" name="Int. J. Syst. Evol. Microbiol.">
        <title>The Global Catalogue of Microorganisms (GCM) 10K type strain sequencing project: providing services to taxonomists for standard genome sequencing and annotation.</title>
        <authorList>
            <consortium name="The Broad Institute Genomics Platform"/>
            <consortium name="The Broad Institute Genome Sequencing Center for Infectious Disease"/>
            <person name="Wu L."/>
            <person name="Ma J."/>
        </authorList>
    </citation>
    <scope>NUCLEOTIDE SEQUENCE [LARGE SCALE GENOMIC DNA]</scope>
    <source>
        <strain evidence="3">ZS-35-S2</strain>
    </source>
</reference>
<keyword evidence="1" id="KW-0812">Transmembrane</keyword>
<dbReference type="RefSeq" id="WP_377432157.1">
    <property type="nucleotide sequence ID" value="NZ_JBHSPR010000060.1"/>
</dbReference>
<keyword evidence="3" id="KW-1185">Reference proteome</keyword>
<evidence type="ECO:0000256" key="1">
    <source>
        <dbReference type="SAM" id="Phobius"/>
    </source>
</evidence>
<evidence type="ECO:0000313" key="3">
    <source>
        <dbReference type="Proteomes" id="UP001596203"/>
    </source>
</evidence>
<organism evidence="2 3">
    <name type="scientific">Plantactinospora solaniradicis</name>
    <dbReference type="NCBI Taxonomy" id="1723736"/>
    <lineage>
        <taxon>Bacteria</taxon>
        <taxon>Bacillati</taxon>
        <taxon>Actinomycetota</taxon>
        <taxon>Actinomycetes</taxon>
        <taxon>Micromonosporales</taxon>
        <taxon>Micromonosporaceae</taxon>
        <taxon>Plantactinospora</taxon>
    </lineage>
</organism>
<keyword evidence="1" id="KW-0472">Membrane</keyword>
<accession>A0ABW1KN52</accession>
<gene>
    <name evidence="2" type="ORF">ACFP2T_41100</name>
</gene>
<keyword evidence="1" id="KW-1133">Transmembrane helix</keyword>
<comment type="caution">
    <text evidence="2">The sequence shown here is derived from an EMBL/GenBank/DDBJ whole genome shotgun (WGS) entry which is preliminary data.</text>
</comment>
<sequence length="188" mass="20385">MTSDAQSRRPSPGRGTVLAVVAAALVVVALVVLLDFRRAGEAPPADAGRQADVAERGREVMPFDLERSTHRFSKTGTGGRQTVTVDEPVDQRQVGLVREHLRAEAERFRRGDFADPARIHGAEMPGLAELRAGAARIRIDYRELPDGAQLDYLTAEPALLSALHAWFDAQVSDHGRHAEHGEPTTPVG</sequence>
<proteinExistence type="predicted"/>
<evidence type="ECO:0000313" key="2">
    <source>
        <dbReference type="EMBL" id="MFC6022542.1"/>
    </source>
</evidence>
<evidence type="ECO:0008006" key="4">
    <source>
        <dbReference type="Google" id="ProtNLM"/>
    </source>
</evidence>
<feature type="transmembrane region" description="Helical" evidence="1">
    <location>
        <begin position="15"/>
        <end position="34"/>
    </location>
</feature>